<dbReference type="OrthoDB" id="9974725at2759"/>
<dbReference type="Proteomes" id="UP000192578">
    <property type="component" value="Unassembled WGS sequence"/>
</dbReference>
<comment type="caution">
    <text evidence="3">The sequence shown here is derived from an EMBL/GenBank/DDBJ whole genome shotgun (WGS) entry which is preliminary data.</text>
</comment>
<reference evidence="4" key="1">
    <citation type="submission" date="2017-01" db="EMBL/GenBank/DDBJ databases">
        <title>Comparative genomics of anhydrobiosis in the tardigrade Hypsibius dujardini.</title>
        <authorList>
            <person name="Yoshida Y."/>
            <person name="Koutsovoulos G."/>
            <person name="Laetsch D."/>
            <person name="Stevens L."/>
            <person name="Kumar S."/>
            <person name="Horikawa D."/>
            <person name="Ishino K."/>
            <person name="Komine S."/>
            <person name="Tomita M."/>
            <person name="Blaxter M."/>
            <person name="Arakawa K."/>
        </authorList>
    </citation>
    <scope>NUCLEOTIDE SEQUENCE [LARGE SCALE GENOMIC DNA]</scope>
    <source>
        <strain evidence="4">Z151</strain>
    </source>
</reference>
<keyword evidence="1" id="KW-0106">Calcium</keyword>
<gene>
    <name evidence="3" type="ORF">BV898_06233</name>
</gene>
<sequence>MAIRNCWHLFHTFFDANQNGTIDKKDFDMALEKTAKNRSLSAGDAKHKEVQESLSYVWEHLKKVADRDNDGTVSTEEWLKMWDEAISAKQNPPWVDRYQSFLFEAEDVTGDGKVDEQEYTTAYTSYGVAADECKNAFKKLTNGGPDTISKDVFEKRFQEFVTSNDPNAAGNYLFGKASF</sequence>
<dbReference type="AlphaFoldDB" id="A0A1W0WWZ2"/>
<dbReference type="SUPFAM" id="SSF47473">
    <property type="entry name" value="EF-hand"/>
    <property type="match status" value="1"/>
</dbReference>
<dbReference type="Pfam" id="PF13202">
    <property type="entry name" value="EF-hand_5"/>
    <property type="match status" value="2"/>
</dbReference>
<dbReference type="Gene3D" id="1.10.238.10">
    <property type="entry name" value="EF-hand"/>
    <property type="match status" value="1"/>
</dbReference>
<dbReference type="GO" id="GO:0005509">
    <property type="term" value="F:calcium ion binding"/>
    <property type="evidence" value="ECO:0007669"/>
    <property type="project" value="InterPro"/>
</dbReference>
<evidence type="ECO:0000313" key="4">
    <source>
        <dbReference type="Proteomes" id="UP000192578"/>
    </source>
</evidence>
<evidence type="ECO:0000259" key="2">
    <source>
        <dbReference type="PROSITE" id="PS50222"/>
    </source>
</evidence>
<evidence type="ECO:0000256" key="1">
    <source>
        <dbReference type="ARBA" id="ARBA00022837"/>
    </source>
</evidence>
<accession>A0A1W0WWZ2</accession>
<dbReference type="InterPro" id="IPR018247">
    <property type="entry name" value="EF_Hand_1_Ca_BS"/>
</dbReference>
<name>A0A1W0WWZ2_HYPEX</name>
<protein>
    <submittedName>
        <fullName evidence="3">Calexcitin-1</fullName>
    </submittedName>
</protein>
<feature type="domain" description="EF-hand" evidence="2">
    <location>
        <begin position="14"/>
        <end position="37"/>
    </location>
</feature>
<dbReference type="PROSITE" id="PS00018">
    <property type="entry name" value="EF_HAND_1"/>
    <property type="match status" value="2"/>
</dbReference>
<dbReference type="InterPro" id="IPR011992">
    <property type="entry name" value="EF-hand-dom_pair"/>
</dbReference>
<proteinExistence type="predicted"/>
<dbReference type="PROSITE" id="PS50222">
    <property type="entry name" value="EF_HAND_2"/>
    <property type="match status" value="1"/>
</dbReference>
<keyword evidence="4" id="KW-1185">Reference proteome</keyword>
<dbReference type="CDD" id="cd00051">
    <property type="entry name" value="EFh"/>
    <property type="match status" value="1"/>
</dbReference>
<evidence type="ECO:0000313" key="3">
    <source>
        <dbReference type="EMBL" id="OQV19692.1"/>
    </source>
</evidence>
<organism evidence="3 4">
    <name type="scientific">Hypsibius exemplaris</name>
    <name type="common">Freshwater tardigrade</name>
    <dbReference type="NCBI Taxonomy" id="2072580"/>
    <lineage>
        <taxon>Eukaryota</taxon>
        <taxon>Metazoa</taxon>
        <taxon>Ecdysozoa</taxon>
        <taxon>Tardigrada</taxon>
        <taxon>Eutardigrada</taxon>
        <taxon>Parachela</taxon>
        <taxon>Hypsibioidea</taxon>
        <taxon>Hypsibiidae</taxon>
        <taxon>Hypsibius</taxon>
    </lineage>
</organism>
<dbReference type="InterPro" id="IPR002048">
    <property type="entry name" value="EF_hand_dom"/>
</dbReference>
<dbReference type="EMBL" id="MTYJ01000036">
    <property type="protein sequence ID" value="OQV19692.1"/>
    <property type="molecule type" value="Genomic_DNA"/>
</dbReference>